<reference evidence="6 7" key="1">
    <citation type="submission" date="2021-08" db="EMBL/GenBank/DDBJ databases">
        <title>Comparative Genomics Analysis of the Genus Qipengyuania Reveals Extensive Genetic Diversity and Metabolic Versatility, Including the Description of Fifteen Novel Species.</title>
        <authorList>
            <person name="Liu Y."/>
        </authorList>
    </citation>
    <scope>NUCLEOTIDE SEQUENCE [LARGE SCALE GENOMIC DNA]</scope>
    <source>
        <strain evidence="6 7">GH25</strain>
    </source>
</reference>
<evidence type="ECO:0000313" key="6">
    <source>
        <dbReference type="EMBL" id="MBX7486980.1"/>
    </source>
</evidence>
<dbReference type="Gene3D" id="1.10.10.10">
    <property type="entry name" value="Winged helix-like DNA-binding domain superfamily/Winged helix DNA-binding domain"/>
    <property type="match status" value="1"/>
</dbReference>
<evidence type="ECO:0000256" key="3">
    <source>
        <dbReference type="ARBA" id="ARBA00023125"/>
    </source>
</evidence>
<keyword evidence="4" id="KW-0804">Transcription</keyword>
<evidence type="ECO:0000256" key="4">
    <source>
        <dbReference type="ARBA" id="ARBA00023163"/>
    </source>
</evidence>
<dbReference type="RefSeq" id="WP_221596303.1">
    <property type="nucleotide sequence ID" value="NZ_JAIGNQ010000001.1"/>
</dbReference>
<dbReference type="Proteomes" id="UP000776651">
    <property type="component" value="Unassembled WGS sequence"/>
</dbReference>
<name>A0ABS7JEA1_9SPHN</name>
<evidence type="ECO:0000259" key="5">
    <source>
        <dbReference type="PROSITE" id="PS50931"/>
    </source>
</evidence>
<feature type="domain" description="HTH lysR-type" evidence="5">
    <location>
        <begin position="1"/>
        <end position="61"/>
    </location>
</feature>
<dbReference type="Gene3D" id="3.40.190.290">
    <property type="match status" value="1"/>
</dbReference>
<dbReference type="InterPro" id="IPR058163">
    <property type="entry name" value="LysR-type_TF_proteobact-type"/>
</dbReference>
<dbReference type="EMBL" id="JAIGNQ010000001">
    <property type="protein sequence ID" value="MBX7486980.1"/>
    <property type="molecule type" value="Genomic_DNA"/>
</dbReference>
<keyword evidence="2" id="KW-0805">Transcription regulation</keyword>
<dbReference type="SUPFAM" id="SSF46785">
    <property type="entry name" value="Winged helix' DNA-binding domain"/>
    <property type="match status" value="1"/>
</dbReference>
<dbReference type="SUPFAM" id="SSF53850">
    <property type="entry name" value="Periplasmic binding protein-like II"/>
    <property type="match status" value="1"/>
</dbReference>
<dbReference type="InterPro" id="IPR036388">
    <property type="entry name" value="WH-like_DNA-bd_sf"/>
</dbReference>
<comment type="caution">
    <text evidence="6">The sequence shown here is derived from an EMBL/GenBank/DDBJ whole genome shotgun (WGS) entry which is preliminary data.</text>
</comment>
<evidence type="ECO:0000256" key="1">
    <source>
        <dbReference type="ARBA" id="ARBA00009437"/>
    </source>
</evidence>
<organism evidence="6 7">
    <name type="scientific">Qipengyuania pacifica</name>
    <dbReference type="NCBI Taxonomy" id="2860199"/>
    <lineage>
        <taxon>Bacteria</taxon>
        <taxon>Pseudomonadati</taxon>
        <taxon>Pseudomonadota</taxon>
        <taxon>Alphaproteobacteria</taxon>
        <taxon>Sphingomonadales</taxon>
        <taxon>Erythrobacteraceae</taxon>
        <taxon>Qipengyuania</taxon>
    </lineage>
</organism>
<dbReference type="PANTHER" id="PTHR30537:SF1">
    <property type="entry name" value="HTH-TYPE TRANSCRIPTIONAL REGULATOR PGRR"/>
    <property type="match status" value="1"/>
</dbReference>
<accession>A0ABS7JEA1</accession>
<protein>
    <submittedName>
        <fullName evidence="6">LysR family transcriptional regulator</fullName>
    </submittedName>
</protein>
<dbReference type="Pfam" id="PF03466">
    <property type="entry name" value="LysR_substrate"/>
    <property type="match status" value="1"/>
</dbReference>
<dbReference type="InterPro" id="IPR005119">
    <property type="entry name" value="LysR_subst-bd"/>
</dbReference>
<sequence>MDRDVWSGLAVFAEIVDAGSFARAAKRLGISSSALSHAMRSLEARLDIRLLNRTTRSLAPTDAGQALLARLRPAIDSVEDVIGELDSARSRPIGRIRVNAHKPAAAYLILPRLPMFSREHPDVSIDLIVDDGLVDIVAERFDCGVRHDKALQADMISVRISAPLELVFVASPAYLDLHGRPANPEDLRSHRCISYRHATSGAIHRWEFESDGERRDESVPTTFVTNDIDIMRDAALKGLGICSLLMDQAASHLRSGELVEIMPGWAPTLPPCHIYYPSKRQPTAAFKAFLEAMRVF</sequence>
<evidence type="ECO:0000256" key="2">
    <source>
        <dbReference type="ARBA" id="ARBA00023015"/>
    </source>
</evidence>
<dbReference type="PROSITE" id="PS50931">
    <property type="entry name" value="HTH_LYSR"/>
    <property type="match status" value="1"/>
</dbReference>
<dbReference type="Pfam" id="PF00126">
    <property type="entry name" value="HTH_1"/>
    <property type="match status" value="1"/>
</dbReference>
<evidence type="ECO:0000313" key="7">
    <source>
        <dbReference type="Proteomes" id="UP000776651"/>
    </source>
</evidence>
<comment type="similarity">
    <text evidence="1">Belongs to the LysR transcriptional regulatory family.</text>
</comment>
<dbReference type="InterPro" id="IPR000847">
    <property type="entry name" value="LysR_HTH_N"/>
</dbReference>
<proteinExistence type="inferred from homology"/>
<keyword evidence="3" id="KW-0238">DNA-binding</keyword>
<keyword evidence="7" id="KW-1185">Reference proteome</keyword>
<gene>
    <name evidence="6" type="ORF">K3177_00480</name>
</gene>
<dbReference type="InterPro" id="IPR036390">
    <property type="entry name" value="WH_DNA-bd_sf"/>
</dbReference>
<dbReference type="PANTHER" id="PTHR30537">
    <property type="entry name" value="HTH-TYPE TRANSCRIPTIONAL REGULATOR"/>
    <property type="match status" value="1"/>
</dbReference>